<name>A0ABD2WWX0_9HYME</name>
<comment type="caution">
    <text evidence="2">The sequence shown here is derived from an EMBL/GenBank/DDBJ whole genome shotgun (WGS) entry which is preliminary data.</text>
</comment>
<dbReference type="EMBL" id="JBJJXI010000067">
    <property type="protein sequence ID" value="KAL3397109.1"/>
    <property type="molecule type" value="Genomic_DNA"/>
</dbReference>
<sequence>MARVRLALVLAFLVSATVCHNITLTNDQLDTYIKTCLTKTRISQERRREPQASERASKVLLSRLHVQKKRNRKSLYLLL</sequence>
<keyword evidence="3" id="KW-1185">Reference proteome</keyword>
<keyword evidence="1" id="KW-0732">Signal</keyword>
<organism evidence="2 3">
    <name type="scientific">Trichogramma kaykai</name>
    <dbReference type="NCBI Taxonomy" id="54128"/>
    <lineage>
        <taxon>Eukaryota</taxon>
        <taxon>Metazoa</taxon>
        <taxon>Ecdysozoa</taxon>
        <taxon>Arthropoda</taxon>
        <taxon>Hexapoda</taxon>
        <taxon>Insecta</taxon>
        <taxon>Pterygota</taxon>
        <taxon>Neoptera</taxon>
        <taxon>Endopterygota</taxon>
        <taxon>Hymenoptera</taxon>
        <taxon>Apocrita</taxon>
        <taxon>Proctotrupomorpha</taxon>
        <taxon>Chalcidoidea</taxon>
        <taxon>Trichogrammatidae</taxon>
        <taxon>Trichogramma</taxon>
    </lineage>
</organism>
<gene>
    <name evidence="2" type="ORF">TKK_009136</name>
</gene>
<protein>
    <submittedName>
        <fullName evidence="2">Uncharacterized protein</fullName>
    </submittedName>
</protein>
<evidence type="ECO:0000256" key="1">
    <source>
        <dbReference type="SAM" id="SignalP"/>
    </source>
</evidence>
<accession>A0ABD2WWX0</accession>
<dbReference type="Proteomes" id="UP001627154">
    <property type="component" value="Unassembled WGS sequence"/>
</dbReference>
<dbReference type="AlphaFoldDB" id="A0ABD2WWX0"/>
<feature type="signal peptide" evidence="1">
    <location>
        <begin position="1"/>
        <end position="19"/>
    </location>
</feature>
<proteinExistence type="predicted"/>
<evidence type="ECO:0000313" key="2">
    <source>
        <dbReference type="EMBL" id="KAL3397109.1"/>
    </source>
</evidence>
<reference evidence="2 3" key="1">
    <citation type="journal article" date="2024" name="bioRxiv">
        <title>A reference genome for Trichogramma kaykai: A tiny desert-dwelling parasitoid wasp with competing sex-ratio distorters.</title>
        <authorList>
            <person name="Culotta J."/>
            <person name="Lindsey A.R."/>
        </authorList>
    </citation>
    <scope>NUCLEOTIDE SEQUENCE [LARGE SCALE GENOMIC DNA]</scope>
    <source>
        <strain evidence="2 3">KSX58</strain>
    </source>
</reference>
<evidence type="ECO:0000313" key="3">
    <source>
        <dbReference type="Proteomes" id="UP001627154"/>
    </source>
</evidence>
<feature type="chain" id="PRO_5044799379" evidence="1">
    <location>
        <begin position="20"/>
        <end position="79"/>
    </location>
</feature>